<dbReference type="RefSeq" id="WP_285955387.1">
    <property type="nucleotide sequence ID" value="NZ_JASUZV010000001.1"/>
</dbReference>
<comment type="caution">
    <text evidence="1">The sequence shown here is derived from an EMBL/GenBank/DDBJ whole genome shotgun (WGS) entry which is preliminary data.</text>
</comment>
<accession>A0ABT7LQ29</accession>
<gene>
    <name evidence="1" type="ORF">QRD39_01345</name>
</gene>
<evidence type="ECO:0000313" key="1">
    <source>
        <dbReference type="EMBL" id="MDL5042754.1"/>
    </source>
</evidence>
<evidence type="ECO:0000313" key="2">
    <source>
        <dbReference type="Proteomes" id="UP001529255"/>
    </source>
</evidence>
<keyword evidence="2" id="KW-1185">Reference proteome</keyword>
<dbReference type="Proteomes" id="UP001529255">
    <property type="component" value="Unassembled WGS sequence"/>
</dbReference>
<name>A0ABT7LQ29_9STRE</name>
<organism evidence="1 2">
    <name type="scientific">Streptococcus raffinosi</name>
    <dbReference type="NCBI Taxonomy" id="3053355"/>
    <lineage>
        <taxon>Bacteria</taxon>
        <taxon>Bacillati</taxon>
        <taxon>Bacillota</taxon>
        <taxon>Bacilli</taxon>
        <taxon>Lactobacillales</taxon>
        <taxon>Streptococcaceae</taxon>
        <taxon>Streptococcus</taxon>
    </lineage>
</organism>
<dbReference type="EMBL" id="JASUZV010000001">
    <property type="protein sequence ID" value="MDL5042754.1"/>
    <property type="molecule type" value="Genomic_DNA"/>
</dbReference>
<reference evidence="1 2" key="1">
    <citation type="submission" date="2023-06" db="EMBL/GenBank/DDBJ databases">
        <title>A potential novel species of Streptococcus isolated from human milk sample.</title>
        <authorList>
            <person name="Nguyen H.V."/>
            <person name="Trinh A.T.V."/>
            <person name="Hoang A.T.L."/>
            <person name="Bui L.N.H."/>
            <person name="Tran Q.T.L."/>
            <person name="Trinh T."/>
        </authorList>
    </citation>
    <scope>NUCLEOTIDE SEQUENCE [LARGE SCALE GENOMIC DNA]</scope>
    <source>
        <strain evidence="1 2">VTCC 12812</strain>
    </source>
</reference>
<dbReference type="Pfam" id="PF07751">
    <property type="entry name" value="Abi_2"/>
    <property type="match status" value="1"/>
</dbReference>
<dbReference type="InterPro" id="IPR011664">
    <property type="entry name" value="Abi_system_AbiD/AbiF-like"/>
</dbReference>
<proteinExistence type="predicted"/>
<sequence length="298" mass="35553">MKPKLSFKDLIQKLEDKNISPGSYTEDQIENYLKTRSYYYKISSYRKNFPKLPQGGYDNLTFDHLVATAKLDVRLREYLLMLCLDIEHATRTNLMRILTDDDNEDGYTIVKEFQDKFPKKFNEVLSHFRSSKYRLDMFRKRTQISSWVLMEIIDFGTLVQFLEFYIESRTPKNEKLYAKEHRFIKNIRNSCAHNDVFLINLFLKEDMIPRPYPSTKSFSNTMGINNGLVKYPKIIDLINLFYIHSKICSDELNKRRYKEGTEVLNRYDENSEMINHSTSLKKFFESIFKKSVDFLDKT</sequence>
<protein>
    <submittedName>
        <fullName evidence="1">Abi family protein</fullName>
    </submittedName>
</protein>